<dbReference type="InterPro" id="IPR018077">
    <property type="entry name" value="Glyco_hydro_fam25_subgr"/>
</dbReference>
<reference evidence="5 6" key="1">
    <citation type="submission" date="2016-11" db="EMBL/GenBank/DDBJ databases">
        <authorList>
            <person name="Jaros S."/>
            <person name="Januszkiewicz K."/>
            <person name="Wedrychowicz H."/>
        </authorList>
    </citation>
    <scope>NUCLEOTIDE SEQUENCE [LARGE SCALE GENOMIC DNA]</scope>
    <source>
        <strain evidence="5 6">CGMCC 1.6102</strain>
    </source>
</reference>
<feature type="transmembrane region" description="Helical" evidence="4">
    <location>
        <begin position="7"/>
        <end position="27"/>
    </location>
</feature>
<name>A0A1M7NGB7_9BACT</name>
<evidence type="ECO:0000313" key="5">
    <source>
        <dbReference type="EMBL" id="SHN02711.1"/>
    </source>
</evidence>
<dbReference type="SMART" id="SM00641">
    <property type="entry name" value="Glyco_25"/>
    <property type="match status" value="1"/>
</dbReference>
<evidence type="ECO:0000256" key="2">
    <source>
        <dbReference type="ARBA" id="ARBA00022801"/>
    </source>
</evidence>
<dbReference type="Pfam" id="PF01183">
    <property type="entry name" value="Glyco_hydro_25"/>
    <property type="match status" value="1"/>
</dbReference>
<accession>A0A1M7NGB7</accession>
<dbReference type="EMBL" id="FRCY01000005">
    <property type="protein sequence ID" value="SHN02711.1"/>
    <property type="molecule type" value="Genomic_DNA"/>
</dbReference>
<dbReference type="Gene3D" id="3.20.20.80">
    <property type="entry name" value="Glycosidases"/>
    <property type="match status" value="1"/>
</dbReference>
<dbReference type="GO" id="GO:0016052">
    <property type="term" value="P:carbohydrate catabolic process"/>
    <property type="evidence" value="ECO:0007669"/>
    <property type="project" value="TreeGrafter"/>
</dbReference>
<evidence type="ECO:0000256" key="4">
    <source>
        <dbReference type="SAM" id="Phobius"/>
    </source>
</evidence>
<dbReference type="Proteomes" id="UP000184513">
    <property type="component" value="Unassembled WGS sequence"/>
</dbReference>
<keyword evidence="4" id="KW-1133">Transmembrane helix</keyword>
<evidence type="ECO:0000256" key="3">
    <source>
        <dbReference type="ARBA" id="ARBA00023295"/>
    </source>
</evidence>
<keyword evidence="3" id="KW-0326">Glycosidase</keyword>
<proteinExistence type="inferred from homology"/>
<dbReference type="PANTHER" id="PTHR34135:SF2">
    <property type="entry name" value="LYSOZYME"/>
    <property type="match status" value="1"/>
</dbReference>
<keyword evidence="4" id="KW-0472">Membrane</keyword>
<dbReference type="InterPro" id="IPR002053">
    <property type="entry name" value="Glyco_hydro_25"/>
</dbReference>
<organism evidence="5 6">
    <name type="scientific">Cyclobacterium lianum</name>
    <dbReference type="NCBI Taxonomy" id="388280"/>
    <lineage>
        <taxon>Bacteria</taxon>
        <taxon>Pseudomonadati</taxon>
        <taxon>Bacteroidota</taxon>
        <taxon>Cytophagia</taxon>
        <taxon>Cytophagales</taxon>
        <taxon>Cyclobacteriaceae</taxon>
        <taxon>Cyclobacterium</taxon>
    </lineage>
</organism>
<gene>
    <name evidence="5" type="ORF">SAMN04488057_105299</name>
</gene>
<dbReference type="STRING" id="388280.SAMN04488057_105299"/>
<dbReference type="GO" id="GO:0009253">
    <property type="term" value="P:peptidoglycan catabolic process"/>
    <property type="evidence" value="ECO:0007669"/>
    <property type="project" value="InterPro"/>
</dbReference>
<dbReference type="SUPFAM" id="SSF51445">
    <property type="entry name" value="(Trans)glycosidases"/>
    <property type="match status" value="1"/>
</dbReference>
<keyword evidence="2 5" id="KW-0378">Hydrolase</keyword>
<sequence length="325" mass="36882">MYRRIVFIMLLGFFTMSIMLLVILLNMTGIVNLGQTVHEHHIYLNQNTSGEPEHLDSMQVQLAAGPLFFAGHSAPGESGEITFRGHHYDSILRMFNLQDEAWSPGHQTHGYYGIDVSHWQNAINWSQVEADSLPHKIHFSLIKATQGRKSTDPYFQGNWKAAGKAGILRGAYHFYQYKDPPLDQAKHYIRQVNLKANDILPIIDVELDCTGCSRPEISNTLLIQNLKIYLGAIEDHFQVKPIIYTYEAFYESHLKGHFDDYIYWMAKFSSKAPKSFVVKADSTSTLLPEIAMWQFTDSGKVKGIAGKTDMSFLPATLKAKILIQP</sequence>
<dbReference type="GO" id="GO:0016998">
    <property type="term" value="P:cell wall macromolecule catabolic process"/>
    <property type="evidence" value="ECO:0007669"/>
    <property type="project" value="InterPro"/>
</dbReference>
<dbReference type="InterPro" id="IPR017853">
    <property type="entry name" value="GH"/>
</dbReference>
<keyword evidence="4" id="KW-0812">Transmembrane</keyword>
<comment type="similarity">
    <text evidence="1">Belongs to the glycosyl hydrolase 25 family.</text>
</comment>
<dbReference type="PANTHER" id="PTHR34135">
    <property type="entry name" value="LYSOZYME"/>
    <property type="match status" value="1"/>
</dbReference>
<evidence type="ECO:0000256" key="1">
    <source>
        <dbReference type="ARBA" id="ARBA00010646"/>
    </source>
</evidence>
<dbReference type="AlphaFoldDB" id="A0A1M7NGB7"/>
<evidence type="ECO:0000313" key="6">
    <source>
        <dbReference type="Proteomes" id="UP000184513"/>
    </source>
</evidence>
<dbReference type="GO" id="GO:0003796">
    <property type="term" value="F:lysozyme activity"/>
    <property type="evidence" value="ECO:0007669"/>
    <property type="project" value="InterPro"/>
</dbReference>
<protein>
    <submittedName>
        <fullName evidence="5">Glycosyl hydrolases family 25</fullName>
    </submittedName>
</protein>
<dbReference type="PROSITE" id="PS51904">
    <property type="entry name" value="GLYCOSYL_HYDROL_F25_2"/>
    <property type="match status" value="1"/>
</dbReference>
<keyword evidence="6" id="KW-1185">Reference proteome</keyword>